<gene>
    <name evidence="3" type="ORF">SDC9_185739</name>
</gene>
<protein>
    <submittedName>
        <fullName evidence="3">Uncharacterized protein</fullName>
    </submittedName>
</protein>
<feature type="transmembrane region" description="Helical" evidence="2">
    <location>
        <begin position="15"/>
        <end position="36"/>
    </location>
</feature>
<keyword evidence="2" id="KW-0812">Transmembrane</keyword>
<keyword evidence="2" id="KW-1133">Transmembrane helix</keyword>
<keyword evidence="2" id="KW-0472">Membrane</keyword>
<feature type="compositionally biased region" description="Basic and acidic residues" evidence="1">
    <location>
        <begin position="60"/>
        <end position="81"/>
    </location>
</feature>
<comment type="caution">
    <text evidence="3">The sequence shown here is derived from an EMBL/GenBank/DDBJ whole genome shotgun (WGS) entry which is preliminary data.</text>
</comment>
<dbReference type="AlphaFoldDB" id="A0A645HGP4"/>
<feature type="compositionally biased region" description="Acidic residues" evidence="1">
    <location>
        <begin position="82"/>
        <end position="91"/>
    </location>
</feature>
<dbReference type="EMBL" id="VSSQ01093311">
    <property type="protein sequence ID" value="MPN38215.1"/>
    <property type="molecule type" value="Genomic_DNA"/>
</dbReference>
<feature type="region of interest" description="Disordered" evidence="1">
    <location>
        <begin position="60"/>
        <end position="91"/>
    </location>
</feature>
<evidence type="ECO:0000313" key="3">
    <source>
        <dbReference type="EMBL" id="MPN38215.1"/>
    </source>
</evidence>
<proteinExistence type="predicted"/>
<reference evidence="3" key="1">
    <citation type="submission" date="2019-08" db="EMBL/GenBank/DDBJ databases">
        <authorList>
            <person name="Kucharzyk K."/>
            <person name="Murdoch R.W."/>
            <person name="Higgins S."/>
            <person name="Loffler F."/>
        </authorList>
    </citation>
    <scope>NUCLEOTIDE SEQUENCE</scope>
</reference>
<evidence type="ECO:0000256" key="2">
    <source>
        <dbReference type="SAM" id="Phobius"/>
    </source>
</evidence>
<organism evidence="3">
    <name type="scientific">bioreactor metagenome</name>
    <dbReference type="NCBI Taxonomy" id="1076179"/>
    <lineage>
        <taxon>unclassified sequences</taxon>
        <taxon>metagenomes</taxon>
        <taxon>ecological metagenomes</taxon>
    </lineage>
</organism>
<name>A0A645HGP4_9ZZZZ</name>
<accession>A0A645HGP4</accession>
<evidence type="ECO:0000256" key="1">
    <source>
        <dbReference type="SAM" id="MobiDB-lite"/>
    </source>
</evidence>
<sequence length="91" mass="10404">MTLNPQASLGAYGPMFNIALIFLFISVTLTVAVFAYKKHCAKESQEAKSMDEAERKIMTAEKEREKARRIEETGYSERDERAYDEDSDDSE</sequence>